<feature type="region of interest" description="Disordered" evidence="1">
    <location>
        <begin position="122"/>
        <end position="153"/>
    </location>
</feature>
<organism evidence="2 3">
    <name type="scientific">Nocardia jinanensis</name>
    <dbReference type="NCBI Taxonomy" id="382504"/>
    <lineage>
        <taxon>Bacteria</taxon>
        <taxon>Bacillati</taxon>
        <taxon>Actinomycetota</taxon>
        <taxon>Actinomycetes</taxon>
        <taxon>Mycobacteriales</taxon>
        <taxon>Nocardiaceae</taxon>
        <taxon>Nocardia</taxon>
    </lineage>
</organism>
<dbReference type="SUPFAM" id="SSF46785">
    <property type="entry name" value="Winged helix' DNA-binding domain"/>
    <property type="match status" value="1"/>
</dbReference>
<gene>
    <name evidence="2" type="ORF">GCM10011588_39340</name>
</gene>
<feature type="compositionally biased region" description="Polar residues" evidence="1">
    <location>
        <begin position="73"/>
        <end position="84"/>
    </location>
</feature>
<dbReference type="AlphaFoldDB" id="A0A917VUM6"/>
<protein>
    <submittedName>
        <fullName evidence="2">Uncharacterized protein</fullName>
    </submittedName>
</protein>
<sequence>MSTLTTDPARTTAEDALWAVINTEPTTAADLATAADISQSKARKILNQWASDGSVTRHTDNTNTRAAARWSIATTEPGESTETVSHAVDTGDSPTHHDINPLPDTGDTSDSEFAISLEQATETEPATGPAPAGQNSEESPNPDKLASGALRGLVEDHLRDNPGEEFTPHQIANALGGRSSGAVHNALVKLAKTGIAEQTCDRPKKFALTPDPQ</sequence>
<dbReference type="RefSeq" id="WP_058853739.1">
    <property type="nucleotide sequence ID" value="NZ_BMMH01000007.1"/>
</dbReference>
<reference evidence="2" key="2">
    <citation type="submission" date="2020-09" db="EMBL/GenBank/DDBJ databases">
        <authorList>
            <person name="Sun Q."/>
            <person name="Zhou Y."/>
        </authorList>
    </citation>
    <scope>NUCLEOTIDE SEQUENCE</scope>
    <source>
        <strain evidence="2">CGMCC 4.3508</strain>
    </source>
</reference>
<evidence type="ECO:0000256" key="1">
    <source>
        <dbReference type="SAM" id="MobiDB-lite"/>
    </source>
</evidence>
<reference evidence="2" key="1">
    <citation type="journal article" date="2014" name="Int. J. Syst. Evol. Microbiol.">
        <title>Complete genome sequence of Corynebacterium casei LMG S-19264T (=DSM 44701T), isolated from a smear-ripened cheese.</title>
        <authorList>
            <consortium name="US DOE Joint Genome Institute (JGI-PGF)"/>
            <person name="Walter F."/>
            <person name="Albersmeier A."/>
            <person name="Kalinowski J."/>
            <person name="Ruckert C."/>
        </authorList>
    </citation>
    <scope>NUCLEOTIDE SEQUENCE</scope>
    <source>
        <strain evidence="2">CGMCC 4.3508</strain>
    </source>
</reference>
<dbReference type="EMBL" id="BMMH01000007">
    <property type="protein sequence ID" value="GGL20628.1"/>
    <property type="molecule type" value="Genomic_DNA"/>
</dbReference>
<dbReference type="InterPro" id="IPR036390">
    <property type="entry name" value="WH_DNA-bd_sf"/>
</dbReference>
<dbReference type="InterPro" id="IPR036388">
    <property type="entry name" value="WH-like_DNA-bd_sf"/>
</dbReference>
<evidence type="ECO:0000313" key="3">
    <source>
        <dbReference type="Proteomes" id="UP000638263"/>
    </source>
</evidence>
<dbReference type="Proteomes" id="UP000638263">
    <property type="component" value="Unassembled WGS sequence"/>
</dbReference>
<accession>A0A917VUM6</accession>
<dbReference type="Gene3D" id="1.10.10.10">
    <property type="entry name" value="Winged helix-like DNA-binding domain superfamily/Winged helix DNA-binding domain"/>
    <property type="match status" value="2"/>
</dbReference>
<keyword evidence="3" id="KW-1185">Reference proteome</keyword>
<proteinExistence type="predicted"/>
<comment type="caution">
    <text evidence="2">The sequence shown here is derived from an EMBL/GenBank/DDBJ whole genome shotgun (WGS) entry which is preliminary data.</text>
</comment>
<name>A0A917VUM6_9NOCA</name>
<feature type="region of interest" description="Disordered" evidence="1">
    <location>
        <begin position="73"/>
        <end position="110"/>
    </location>
</feature>
<evidence type="ECO:0000313" key="2">
    <source>
        <dbReference type="EMBL" id="GGL20628.1"/>
    </source>
</evidence>